<dbReference type="OrthoDB" id="2537769at2759"/>
<evidence type="ECO:0000313" key="2">
    <source>
        <dbReference type="EMBL" id="KAF2190490.1"/>
    </source>
</evidence>
<protein>
    <submittedName>
        <fullName evidence="2">Uncharacterized protein</fullName>
    </submittedName>
</protein>
<keyword evidence="3" id="KW-1185">Reference proteome</keyword>
<dbReference type="Proteomes" id="UP000800200">
    <property type="component" value="Unassembled WGS sequence"/>
</dbReference>
<evidence type="ECO:0000313" key="3">
    <source>
        <dbReference type="Proteomes" id="UP000800200"/>
    </source>
</evidence>
<dbReference type="Pfam" id="PF09365">
    <property type="entry name" value="DUF2461"/>
    <property type="match status" value="1"/>
</dbReference>
<dbReference type="PANTHER" id="PTHR36452:SF1">
    <property type="entry name" value="DUF2461 DOMAIN-CONTAINING PROTEIN"/>
    <property type="match status" value="1"/>
</dbReference>
<evidence type="ECO:0000256" key="1">
    <source>
        <dbReference type="SAM" id="MobiDB-lite"/>
    </source>
</evidence>
<dbReference type="AlphaFoldDB" id="A0A6A6EK24"/>
<accession>A0A6A6EK24</accession>
<organism evidence="2 3">
    <name type="scientific">Zopfia rhizophila CBS 207.26</name>
    <dbReference type="NCBI Taxonomy" id="1314779"/>
    <lineage>
        <taxon>Eukaryota</taxon>
        <taxon>Fungi</taxon>
        <taxon>Dikarya</taxon>
        <taxon>Ascomycota</taxon>
        <taxon>Pezizomycotina</taxon>
        <taxon>Dothideomycetes</taxon>
        <taxon>Dothideomycetes incertae sedis</taxon>
        <taxon>Zopfiaceae</taxon>
        <taxon>Zopfia</taxon>
    </lineage>
</organism>
<gene>
    <name evidence="2" type="ORF">K469DRAFT_559809</name>
</gene>
<name>A0A6A6EK24_9PEZI</name>
<sequence length="420" mass="46899">MPRKSTKSTPGSAPRSSFKRAAPDKATPTRQSKRTKATPAKSPYFDPDSDQENENPNSPSSEEEVGSGNGSDYEEDESKDPSSESDHGEEPSSEDDAKPKKKTPGGRSAKQAPIPMHKKQAEEKELWKPGAKLPPGTQLIIKKPKAREAGDIPYSDNTIHPNTMLFLKDLAANNDRQWLKMHDPDYRASHQDFTTFLGRLSQKVIEADETIPELPVKDIIFRIYRDMRFTNNPVPYKTHYSAAWSRTGRKGPYAAYYVQIQPDGGSFVGGGLWQPEASALSKLRRDIDRKPHKIKRVLADARIRKAFLGGVPNDEKKAVRAFTNQSGNRETALKKHPKGYDNDHKDIELLRLRNFTIGTKLSDEEVVGAKGLDRIAELIGCMVPFITYLNSVVMPDEESSDSSAEEDEEDEDGEEDSESN</sequence>
<feature type="compositionally biased region" description="Basic and acidic residues" evidence="1">
    <location>
        <begin position="79"/>
        <end position="98"/>
    </location>
</feature>
<proteinExistence type="predicted"/>
<feature type="region of interest" description="Disordered" evidence="1">
    <location>
        <begin position="1"/>
        <end position="137"/>
    </location>
</feature>
<dbReference type="NCBIfam" id="TIGR02453">
    <property type="entry name" value="TIGR02453 family protein"/>
    <property type="match status" value="1"/>
</dbReference>
<feature type="compositionally biased region" description="Acidic residues" evidence="1">
    <location>
        <begin position="395"/>
        <end position="420"/>
    </location>
</feature>
<dbReference type="InterPro" id="IPR012808">
    <property type="entry name" value="CHP02453"/>
</dbReference>
<dbReference type="EMBL" id="ML994618">
    <property type="protein sequence ID" value="KAF2190490.1"/>
    <property type="molecule type" value="Genomic_DNA"/>
</dbReference>
<reference evidence="2" key="1">
    <citation type="journal article" date="2020" name="Stud. Mycol.">
        <title>101 Dothideomycetes genomes: a test case for predicting lifestyles and emergence of pathogens.</title>
        <authorList>
            <person name="Haridas S."/>
            <person name="Albert R."/>
            <person name="Binder M."/>
            <person name="Bloem J."/>
            <person name="Labutti K."/>
            <person name="Salamov A."/>
            <person name="Andreopoulos B."/>
            <person name="Baker S."/>
            <person name="Barry K."/>
            <person name="Bills G."/>
            <person name="Bluhm B."/>
            <person name="Cannon C."/>
            <person name="Castanera R."/>
            <person name="Culley D."/>
            <person name="Daum C."/>
            <person name="Ezra D."/>
            <person name="Gonzalez J."/>
            <person name="Henrissat B."/>
            <person name="Kuo A."/>
            <person name="Liang C."/>
            <person name="Lipzen A."/>
            <person name="Lutzoni F."/>
            <person name="Magnuson J."/>
            <person name="Mondo S."/>
            <person name="Nolan M."/>
            <person name="Ohm R."/>
            <person name="Pangilinan J."/>
            <person name="Park H.-J."/>
            <person name="Ramirez L."/>
            <person name="Alfaro M."/>
            <person name="Sun H."/>
            <person name="Tritt A."/>
            <person name="Yoshinaga Y."/>
            <person name="Zwiers L.-H."/>
            <person name="Turgeon B."/>
            <person name="Goodwin S."/>
            <person name="Spatafora J."/>
            <person name="Crous P."/>
            <person name="Grigoriev I."/>
        </authorList>
    </citation>
    <scope>NUCLEOTIDE SEQUENCE</scope>
    <source>
        <strain evidence="2">CBS 207.26</strain>
    </source>
</reference>
<feature type="region of interest" description="Disordered" evidence="1">
    <location>
        <begin position="394"/>
        <end position="420"/>
    </location>
</feature>
<dbReference type="PANTHER" id="PTHR36452">
    <property type="entry name" value="CHROMOSOME 12, WHOLE GENOME SHOTGUN SEQUENCE"/>
    <property type="match status" value="1"/>
</dbReference>